<dbReference type="FunFam" id="2.10.50.10:FF:000007">
    <property type="entry name" value="TNF receptor superfamily member 14"/>
    <property type="match status" value="1"/>
</dbReference>
<dbReference type="GO" id="GO:0050829">
    <property type="term" value="P:defense response to Gram-negative bacterium"/>
    <property type="evidence" value="ECO:0007669"/>
    <property type="project" value="TreeGrafter"/>
</dbReference>
<dbReference type="Gene3D" id="2.10.50.10">
    <property type="entry name" value="Tumor Necrosis Factor Receptor, subunit A, domain 2"/>
    <property type="match status" value="3"/>
</dbReference>
<dbReference type="GO" id="GO:0002720">
    <property type="term" value="P:positive regulation of cytokine production involved in immune response"/>
    <property type="evidence" value="ECO:0007669"/>
    <property type="project" value="TreeGrafter"/>
</dbReference>
<evidence type="ECO:0000256" key="1">
    <source>
        <dbReference type="ARBA" id="ARBA00004479"/>
    </source>
</evidence>
<keyword evidence="7 13" id="KW-1133">Transmembrane helix</keyword>
<evidence type="ECO:0000256" key="13">
    <source>
        <dbReference type="SAM" id="Phobius"/>
    </source>
</evidence>
<keyword evidence="3" id="KW-0945">Host-virus interaction</keyword>
<keyword evidence="6" id="KW-0677">Repeat</keyword>
<comment type="subcellular location">
    <subcellularLocation>
        <location evidence="1">Membrane</location>
        <topology evidence="1">Single-pass type I membrane protein</topology>
    </subcellularLocation>
</comment>
<feature type="transmembrane region" description="Helical" evidence="13">
    <location>
        <begin position="191"/>
        <end position="215"/>
    </location>
</feature>
<proteinExistence type="predicted"/>
<feature type="disulfide bond" evidence="12">
    <location>
        <begin position="60"/>
        <end position="75"/>
    </location>
</feature>
<dbReference type="GO" id="GO:0006915">
    <property type="term" value="P:apoptotic process"/>
    <property type="evidence" value="ECO:0007669"/>
    <property type="project" value="InterPro"/>
</dbReference>
<keyword evidence="9 12" id="KW-1015">Disulfide bond</keyword>
<dbReference type="GO" id="GO:0046642">
    <property type="term" value="P:negative regulation of alpha-beta T cell proliferation"/>
    <property type="evidence" value="ECO:0007669"/>
    <property type="project" value="TreeGrafter"/>
</dbReference>
<protein>
    <recommendedName>
        <fullName evidence="15">TNFR-Cys domain-containing protein</fullName>
    </recommendedName>
</protein>
<dbReference type="Ensembl" id="ENSCCRT00015061495.1">
    <property type="protein sequence ID" value="ENSCCRP00015059544.1"/>
    <property type="gene ID" value="ENSCCRG00015024391.1"/>
</dbReference>
<dbReference type="GO" id="GO:2000406">
    <property type="term" value="P:positive regulation of T cell migration"/>
    <property type="evidence" value="ECO:0007669"/>
    <property type="project" value="TreeGrafter"/>
</dbReference>
<evidence type="ECO:0000256" key="10">
    <source>
        <dbReference type="ARBA" id="ARBA00023170"/>
    </source>
</evidence>
<dbReference type="GO" id="GO:0004888">
    <property type="term" value="F:transmembrane signaling receptor activity"/>
    <property type="evidence" value="ECO:0007669"/>
    <property type="project" value="InterPro"/>
</dbReference>
<dbReference type="SUPFAM" id="SSF57586">
    <property type="entry name" value="TNF receptor-like"/>
    <property type="match status" value="2"/>
</dbReference>
<evidence type="ECO:0000259" key="15">
    <source>
        <dbReference type="PROSITE" id="PS50050"/>
    </source>
</evidence>
<accession>A0A8C1Z7Q1</accession>
<keyword evidence="8 13" id="KW-0472">Membrane</keyword>
<dbReference type="Pfam" id="PF00020">
    <property type="entry name" value="TNFR_c6"/>
    <property type="match status" value="2"/>
</dbReference>
<evidence type="ECO:0000313" key="16">
    <source>
        <dbReference type="Ensembl" id="ENSCCRP00015059544.1"/>
    </source>
</evidence>
<evidence type="ECO:0000256" key="6">
    <source>
        <dbReference type="ARBA" id="ARBA00022737"/>
    </source>
</evidence>
<dbReference type="FunFam" id="2.10.50.10:FF:000088">
    <property type="entry name" value="Si:ch211-261n11.7"/>
    <property type="match status" value="1"/>
</dbReference>
<feature type="chain" id="PRO_5034632551" description="TNFR-Cys domain-containing protein" evidence="14">
    <location>
        <begin position="28"/>
        <end position="253"/>
    </location>
</feature>
<evidence type="ECO:0000256" key="2">
    <source>
        <dbReference type="ARBA" id="ARBA00022553"/>
    </source>
</evidence>
<evidence type="ECO:0000313" key="17">
    <source>
        <dbReference type="Proteomes" id="UP000694700"/>
    </source>
</evidence>
<dbReference type="FunFam" id="2.10.50.10:FF:000009">
    <property type="entry name" value="Tumor necrosis factor receptor superfamily member 14"/>
    <property type="match status" value="1"/>
</dbReference>
<dbReference type="InterPro" id="IPR001368">
    <property type="entry name" value="TNFR/NGFR_Cys_rich_reg"/>
</dbReference>
<keyword evidence="10" id="KW-0675">Receptor</keyword>
<dbReference type="Proteomes" id="UP000694700">
    <property type="component" value="Unplaced"/>
</dbReference>
<feature type="repeat" description="TNFR-Cys" evidence="12">
    <location>
        <begin position="59"/>
        <end position="101"/>
    </location>
</feature>
<reference evidence="16" key="1">
    <citation type="submission" date="2025-08" db="UniProtKB">
        <authorList>
            <consortium name="Ensembl"/>
        </authorList>
    </citation>
    <scope>IDENTIFICATION</scope>
</reference>
<evidence type="ECO:0000256" key="9">
    <source>
        <dbReference type="ARBA" id="ARBA00023157"/>
    </source>
</evidence>
<sequence>MKMIKLGFVAAIVTLNFRLCFSACARAEYEVNGECCPMCAPGNRVYWHCTVDTSTTCVPCLASTYTDEPNGFDKCLPCSVCDASNGLRVKRTCTRSADTVCEPLKGFYCIEQNKDSCTFAMGHSQCNPGQYIKQTGTASTDTVCGNCMEGTYSNGSFTACRPHSKCETEGLKEIKPGTMSFDAECGNSTPVGIIVGAIVGAVCILATAVGISIYFKLKHKRQTPETYTNNLQLPVQENVSMENRCDSEPVSEY</sequence>
<dbReference type="SMART" id="SM00208">
    <property type="entry name" value="TNFR"/>
    <property type="match status" value="4"/>
</dbReference>
<dbReference type="GO" id="GO:0007165">
    <property type="term" value="P:signal transduction"/>
    <property type="evidence" value="ECO:0007669"/>
    <property type="project" value="InterPro"/>
</dbReference>
<feature type="signal peptide" evidence="14">
    <location>
        <begin position="1"/>
        <end position="27"/>
    </location>
</feature>
<evidence type="ECO:0000256" key="7">
    <source>
        <dbReference type="ARBA" id="ARBA00022989"/>
    </source>
</evidence>
<dbReference type="GO" id="GO:0009897">
    <property type="term" value="C:external side of plasma membrane"/>
    <property type="evidence" value="ECO:0007669"/>
    <property type="project" value="TreeGrafter"/>
</dbReference>
<keyword evidence="4 13" id="KW-0812">Transmembrane</keyword>
<dbReference type="CDD" id="cd13405">
    <property type="entry name" value="TNFRSF14_teleost"/>
    <property type="match status" value="1"/>
</dbReference>
<evidence type="ECO:0000256" key="4">
    <source>
        <dbReference type="ARBA" id="ARBA00022692"/>
    </source>
</evidence>
<dbReference type="PANTHER" id="PTHR46838:SF1">
    <property type="entry name" value="TUMOR NECROSIS FACTOR RECEPTOR SUPERFAMILY MEMBER 14"/>
    <property type="match status" value="1"/>
</dbReference>
<dbReference type="PROSITE" id="PS00652">
    <property type="entry name" value="TNFR_NGFR_1"/>
    <property type="match status" value="2"/>
</dbReference>
<dbReference type="GO" id="GO:0006955">
    <property type="term" value="P:immune response"/>
    <property type="evidence" value="ECO:0007669"/>
    <property type="project" value="InterPro"/>
</dbReference>
<keyword evidence="2" id="KW-0597">Phosphoprotein</keyword>
<evidence type="ECO:0000256" key="14">
    <source>
        <dbReference type="SAM" id="SignalP"/>
    </source>
</evidence>
<dbReference type="PANTHER" id="PTHR46838">
    <property type="entry name" value="TUMOR NECROSIS FACTOR RECEPTOR SUPERFAMILY MEMBER 14"/>
    <property type="match status" value="1"/>
</dbReference>
<organism evidence="16 17">
    <name type="scientific">Cyprinus carpio</name>
    <name type="common">Common carp</name>
    <dbReference type="NCBI Taxonomy" id="7962"/>
    <lineage>
        <taxon>Eukaryota</taxon>
        <taxon>Metazoa</taxon>
        <taxon>Chordata</taxon>
        <taxon>Craniata</taxon>
        <taxon>Vertebrata</taxon>
        <taxon>Euteleostomi</taxon>
        <taxon>Actinopterygii</taxon>
        <taxon>Neopterygii</taxon>
        <taxon>Teleostei</taxon>
        <taxon>Ostariophysi</taxon>
        <taxon>Cypriniformes</taxon>
        <taxon>Cyprinidae</taxon>
        <taxon>Cyprininae</taxon>
        <taxon>Cyprinus</taxon>
    </lineage>
</organism>
<keyword evidence="5 14" id="KW-0732">Signal</keyword>
<evidence type="ECO:0000256" key="12">
    <source>
        <dbReference type="PROSITE-ProRule" id="PRU00206"/>
    </source>
</evidence>
<keyword evidence="11" id="KW-0325">Glycoprotein</keyword>
<evidence type="ECO:0000256" key="3">
    <source>
        <dbReference type="ARBA" id="ARBA00022581"/>
    </source>
</evidence>
<dbReference type="InterPro" id="IPR008063">
    <property type="entry name" value="Fas_rcpt"/>
</dbReference>
<feature type="domain" description="TNFR-Cys" evidence="15">
    <location>
        <begin position="59"/>
        <end position="101"/>
    </location>
</feature>
<dbReference type="PROSITE" id="PS50050">
    <property type="entry name" value="TNFR_NGFR_2"/>
    <property type="match status" value="1"/>
</dbReference>
<dbReference type="GO" id="GO:0050830">
    <property type="term" value="P:defense response to Gram-positive bacterium"/>
    <property type="evidence" value="ECO:0007669"/>
    <property type="project" value="TreeGrafter"/>
</dbReference>
<evidence type="ECO:0000256" key="8">
    <source>
        <dbReference type="ARBA" id="ARBA00023136"/>
    </source>
</evidence>
<dbReference type="AlphaFoldDB" id="A0A8C1Z7Q1"/>
<name>A0A8C1Z7Q1_CYPCA</name>
<comment type="caution">
    <text evidence="12">Lacks conserved residue(s) required for the propagation of feature annotation.</text>
</comment>
<dbReference type="PRINTS" id="PR01680">
    <property type="entry name" value="TNFACTORR6"/>
</dbReference>
<evidence type="ECO:0000256" key="5">
    <source>
        <dbReference type="ARBA" id="ARBA00022729"/>
    </source>
</evidence>
<evidence type="ECO:0000256" key="11">
    <source>
        <dbReference type="ARBA" id="ARBA00023180"/>
    </source>
</evidence>